<feature type="region of interest" description="Disordered" evidence="1">
    <location>
        <begin position="95"/>
        <end position="119"/>
    </location>
</feature>
<sequence>MDKPIRKQFGFNKNVTVKKNGEYLNVYVNHTVYENGELVKEKSRSVWLTWKETIQLKEAIQAIEEEVLMIEGFSSDTTGDAKGVTHVAVQKTDTTSAASAAAAQKTDTAKTSVKRHYPY</sequence>
<keyword evidence="4" id="KW-1185">Reference proteome</keyword>
<dbReference type="Proteomes" id="UP001164746">
    <property type="component" value="Chromosome 4"/>
</dbReference>
<evidence type="ECO:0000313" key="2">
    <source>
        <dbReference type="EMBL" id="WAR02714.1"/>
    </source>
</evidence>
<gene>
    <name evidence="3" type="ORF">MAR_001346</name>
    <name evidence="2" type="ORF">MAR_009272</name>
</gene>
<evidence type="ECO:0000256" key="1">
    <source>
        <dbReference type="SAM" id="MobiDB-lite"/>
    </source>
</evidence>
<dbReference type="EMBL" id="CP111022">
    <property type="protein sequence ID" value="WAR19508.1"/>
    <property type="molecule type" value="Genomic_DNA"/>
</dbReference>
<organism evidence="3 4">
    <name type="scientific">Mya arenaria</name>
    <name type="common">Soft-shell clam</name>
    <dbReference type="NCBI Taxonomy" id="6604"/>
    <lineage>
        <taxon>Eukaryota</taxon>
        <taxon>Metazoa</taxon>
        <taxon>Spiralia</taxon>
        <taxon>Lophotrochozoa</taxon>
        <taxon>Mollusca</taxon>
        <taxon>Bivalvia</taxon>
        <taxon>Autobranchia</taxon>
        <taxon>Heteroconchia</taxon>
        <taxon>Euheterodonta</taxon>
        <taxon>Imparidentia</taxon>
        <taxon>Neoheterodontei</taxon>
        <taxon>Myida</taxon>
        <taxon>Myoidea</taxon>
        <taxon>Myidae</taxon>
        <taxon>Mya</taxon>
    </lineage>
</organism>
<feature type="compositionally biased region" description="Low complexity" evidence="1">
    <location>
        <begin position="95"/>
        <end position="111"/>
    </location>
</feature>
<evidence type="ECO:0000313" key="3">
    <source>
        <dbReference type="EMBL" id="WAR19508.1"/>
    </source>
</evidence>
<proteinExistence type="predicted"/>
<protein>
    <submittedName>
        <fullName evidence="3">Uncharacterized protein</fullName>
    </submittedName>
</protein>
<dbReference type="Proteomes" id="UP001164746">
    <property type="component" value="Chromosome 11"/>
</dbReference>
<accession>A0ABY7FFL0</accession>
<name>A0ABY7FFL0_MYAAR</name>
<evidence type="ECO:0000313" key="4">
    <source>
        <dbReference type="Proteomes" id="UP001164746"/>
    </source>
</evidence>
<reference evidence="3" key="1">
    <citation type="submission" date="2022-11" db="EMBL/GenBank/DDBJ databases">
        <title>Centuries of genome instability and evolution in soft-shell clam transmissible cancer (bioRxiv).</title>
        <authorList>
            <person name="Hart S.F.M."/>
            <person name="Yonemitsu M.A."/>
            <person name="Giersch R.M."/>
            <person name="Beal B.F."/>
            <person name="Arriagada G."/>
            <person name="Davis B.W."/>
            <person name="Ostrander E.A."/>
            <person name="Goff S.P."/>
            <person name="Metzger M.J."/>
        </authorList>
    </citation>
    <scope>NUCLEOTIDE SEQUENCE</scope>
    <source>
        <strain evidence="3">MELC-2E11</strain>
        <tissue evidence="3">Siphon/mantle</tissue>
    </source>
</reference>
<dbReference type="EMBL" id="CP111015">
    <property type="protein sequence ID" value="WAR02714.1"/>
    <property type="molecule type" value="Genomic_DNA"/>
</dbReference>